<dbReference type="InterPro" id="IPR015421">
    <property type="entry name" value="PyrdxlP-dep_Trfase_major"/>
</dbReference>
<dbReference type="Gene3D" id="3.90.1150.10">
    <property type="entry name" value="Aspartate Aminotransferase, domain 1"/>
    <property type="match status" value="1"/>
</dbReference>
<dbReference type="InterPro" id="IPR015422">
    <property type="entry name" value="PyrdxlP-dep_Trfase_small"/>
</dbReference>
<dbReference type="InterPro" id="IPR027619">
    <property type="entry name" value="C-S_lyase_PatB-like"/>
</dbReference>
<dbReference type="EMBL" id="CP019655">
    <property type="protein sequence ID" value="AVF28072.1"/>
    <property type="molecule type" value="Genomic_DNA"/>
</dbReference>
<dbReference type="GO" id="GO:0030170">
    <property type="term" value="F:pyridoxal phosphate binding"/>
    <property type="evidence" value="ECO:0007669"/>
    <property type="project" value="InterPro"/>
</dbReference>
<feature type="domain" description="Aminotransferase class I/classII large" evidence="6">
    <location>
        <begin position="30"/>
        <end position="385"/>
    </location>
</feature>
<evidence type="ECO:0000256" key="4">
    <source>
        <dbReference type="ARBA" id="ARBA00023239"/>
    </source>
</evidence>
<dbReference type="InterPro" id="IPR051798">
    <property type="entry name" value="Class-II_PLP-Dep_Aminotrans"/>
</dbReference>
<evidence type="ECO:0000256" key="3">
    <source>
        <dbReference type="ARBA" id="ARBA00022898"/>
    </source>
</evidence>
<name>A0A2L1U578_9BACL</name>
<proteinExistence type="inferred from homology"/>
<comment type="cofactor">
    <cofactor evidence="1">
        <name>pyridoxal 5'-phosphate</name>
        <dbReference type="ChEBI" id="CHEBI:597326"/>
    </cofactor>
</comment>
<dbReference type="Proteomes" id="UP000239833">
    <property type="component" value="Chromosome"/>
</dbReference>
<evidence type="ECO:0000313" key="8">
    <source>
        <dbReference type="Proteomes" id="UP000239833"/>
    </source>
</evidence>
<gene>
    <name evidence="7" type="primary">malY</name>
    <name evidence="7" type="ORF">ERICIII_03987</name>
</gene>
<dbReference type="InterPro" id="IPR004839">
    <property type="entry name" value="Aminotransferase_I/II_large"/>
</dbReference>
<dbReference type="GeneID" id="64220323"/>
<evidence type="ECO:0000256" key="5">
    <source>
        <dbReference type="ARBA" id="ARBA00037974"/>
    </source>
</evidence>
<keyword evidence="4 7" id="KW-0456">Lyase</keyword>
<dbReference type="AlphaFoldDB" id="A0A2L1U578"/>
<evidence type="ECO:0000256" key="2">
    <source>
        <dbReference type="ARBA" id="ARBA00012224"/>
    </source>
</evidence>
<evidence type="ECO:0000256" key="1">
    <source>
        <dbReference type="ARBA" id="ARBA00001933"/>
    </source>
</evidence>
<dbReference type="GO" id="GO:0047804">
    <property type="term" value="F:cysteine-S-conjugate beta-lyase activity"/>
    <property type="evidence" value="ECO:0007669"/>
    <property type="project" value="UniProtKB-EC"/>
</dbReference>
<evidence type="ECO:0000259" key="6">
    <source>
        <dbReference type="Pfam" id="PF00155"/>
    </source>
</evidence>
<dbReference type="STRING" id="147375.BXP28_01520"/>
<dbReference type="NCBIfam" id="TIGR04350">
    <property type="entry name" value="C_S_lyase_PatB"/>
    <property type="match status" value="1"/>
</dbReference>
<dbReference type="PANTHER" id="PTHR43525">
    <property type="entry name" value="PROTEIN MALY"/>
    <property type="match status" value="1"/>
</dbReference>
<dbReference type="Pfam" id="PF00155">
    <property type="entry name" value="Aminotran_1_2"/>
    <property type="match status" value="1"/>
</dbReference>
<evidence type="ECO:0000313" key="7">
    <source>
        <dbReference type="EMBL" id="AVF28072.1"/>
    </source>
</evidence>
<dbReference type="InterPro" id="IPR015424">
    <property type="entry name" value="PyrdxlP-dep_Trfase"/>
</dbReference>
<dbReference type="PANTHER" id="PTHR43525:SF1">
    <property type="entry name" value="PROTEIN MALY"/>
    <property type="match status" value="1"/>
</dbReference>
<comment type="similarity">
    <text evidence="5">Belongs to the class-II pyridoxal-phosphate-dependent aminotransferase family. MalY/PatB cystathionine beta-lyase subfamily.</text>
</comment>
<keyword evidence="3" id="KW-0663">Pyridoxal phosphate</keyword>
<sequence>MKTIFDKVVNRKGTFCTQWDYIEDRFGEKDLLPFSISDMDFRSPPEIIQALEERLHHGVFGYTRWNHMEFKSAIQYWFRRRFACTVQADWIVYSPSVIYTVSRLIHQLTDPGDHIVIQTPAYDAFFKVIQDNGRNMSCNDLKIEQGRYTIDFDDLERKLADPKAKLFLLCSPHNPTGRVWSQEELARMLDLCRAHRVFVVSDEIHMDIVHGPGSHIPVVKAAESTDHVCLCTSASKTFNTPGLGGSYAFIPNPSVREKFLLQLKNQDGLSSASIFGMLATIRAYSACEEWADQLRAYLYHNLRMVEQFLRQHLPDLSFTLPESTYLAWIDVSDLGFSSEELQEALVHKAKVAIMRGEVYGEAGRGFLRMNVGCPRVKVQEGLRRLKKAVDELKGCPR</sequence>
<dbReference type="EC" id="4.4.1.13" evidence="2"/>
<accession>A0A2L1U578</accession>
<dbReference type="CDD" id="cd00609">
    <property type="entry name" value="AAT_like"/>
    <property type="match status" value="1"/>
</dbReference>
<dbReference type="RefSeq" id="WP_077995998.1">
    <property type="nucleotide sequence ID" value="NZ_CP019655.1"/>
</dbReference>
<reference evidence="8" key="1">
    <citation type="submission" date="2017-02" db="EMBL/GenBank/DDBJ databases">
        <title>Delineation of Paenibacillus larvae strains originating from foulbrood outbreaks.</title>
        <authorList>
            <person name="Beims H."/>
            <person name="Bunk B."/>
            <person name="Sproeer C."/>
            <person name="Mohr K.I."/>
            <person name="Pradella S."/>
            <person name="Guenther G."/>
            <person name="Rohde M."/>
            <person name="von der Ohe W."/>
            <person name="Steinert M."/>
        </authorList>
    </citation>
    <scope>NUCLEOTIDE SEQUENCE [LARGE SCALE GENOMIC DNA]</scope>
    <source>
        <strain evidence="8">Eric_III</strain>
    </source>
</reference>
<dbReference type="Gene3D" id="3.40.640.10">
    <property type="entry name" value="Type I PLP-dependent aspartate aminotransferase-like (Major domain)"/>
    <property type="match status" value="1"/>
</dbReference>
<organism evidence="7 8">
    <name type="scientific">Paenibacillus larvae subsp. larvae</name>
    <dbReference type="NCBI Taxonomy" id="147375"/>
    <lineage>
        <taxon>Bacteria</taxon>
        <taxon>Bacillati</taxon>
        <taxon>Bacillota</taxon>
        <taxon>Bacilli</taxon>
        <taxon>Bacillales</taxon>
        <taxon>Paenibacillaceae</taxon>
        <taxon>Paenibacillus</taxon>
    </lineage>
</organism>
<protein>
    <recommendedName>
        <fullName evidence="2">cysteine-S-conjugate beta-lyase</fullName>
        <ecNumber evidence="2">4.4.1.13</ecNumber>
    </recommendedName>
</protein>
<dbReference type="SUPFAM" id="SSF53383">
    <property type="entry name" value="PLP-dependent transferases"/>
    <property type="match status" value="1"/>
</dbReference>